<evidence type="ECO:0000313" key="1">
    <source>
        <dbReference type="EMBL" id="KAE9974452.1"/>
    </source>
</evidence>
<dbReference type="AlphaFoldDB" id="A0A8H3Z297"/>
<evidence type="ECO:0000313" key="2">
    <source>
        <dbReference type="EMBL" id="KAE9983095.1"/>
    </source>
</evidence>
<reference evidence="2 3" key="1">
    <citation type="submission" date="2019-11" db="EMBL/GenBank/DDBJ databases">
        <title>Venturia inaequalis Genome Resource.</title>
        <authorList>
            <person name="Lichtner F.J."/>
        </authorList>
    </citation>
    <scope>NUCLEOTIDE SEQUENCE [LARGE SCALE GENOMIC DNA]</scope>
    <source>
        <strain evidence="2">Bline_iso_100314</strain>
        <strain evidence="1 4">DMI_063113</strain>
    </source>
</reference>
<keyword evidence="4" id="KW-1185">Reference proteome</keyword>
<sequence>MPELLTIPKELRLMMVEELARSTVFRFPSKANNMNNLNSHNLAILQTCQQLYSESKSLFLRHSLLDCRGTENCLDVLSVMTTEQRKSVRFLKFTGTPIVLHKAENLGGTGMGLEYSVYSAQVVLQLLFPELRLDTLVFLDPHHGPSDWVLHSGRHFGDYQAYSQVTELVKYGNGWNTLHYISTNTAFLQTITSPQPITWDTCIKARDGESSGACTDIFISKKGYGEIAGPELSSNMWETLDMNVLKSEVKNLEDEPNEELAWYRNNKVLLKRSVLVKVCRGKGADHDGGASLQGVGANVILKRLYEQQGWKGLKEDKLKWFQVMPYGQTNGEGQT</sequence>
<accession>A0A8H3Z297</accession>
<protein>
    <submittedName>
        <fullName evidence="2">Uncharacterized protein</fullName>
    </submittedName>
</protein>
<dbReference type="Proteomes" id="UP000490939">
    <property type="component" value="Unassembled WGS sequence"/>
</dbReference>
<dbReference type="EMBL" id="WNWR01000559">
    <property type="protein sequence ID" value="KAE9974452.1"/>
    <property type="molecule type" value="Genomic_DNA"/>
</dbReference>
<dbReference type="OrthoDB" id="72726at2759"/>
<name>A0A8H3Z297_VENIN</name>
<dbReference type="Proteomes" id="UP000433883">
    <property type="component" value="Unassembled WGS sequence"/>
</dbReference>
<gene>
    <name evidence="2" type="ORF">BLS_004930</name>
    <name evidence="1" type="ORF">EG327_008747</name>
</gene>
<evidence type="ECO:0000313" key="4">
    <source>
        <dbReference type="Proteomes" id="UP000490939"/>
    </source>
</evidence>
<organism evidence="2 3">
    <name type="scientific">Venturia inaequalis</name>
    <name type="common">Apple scab fungus</name>
    <dbReference type="NCBI Taxonomy" id="5025"/>
    <lineage>
        <taxon>Eukaryota</taxon>
        <taxon>Fungi</taxon>
        <taxon>Dikarya</taxon>
        <taxon>Ascomycota</taxon>
        <taxon>Pezizomycotina</taxon>
        <taxon>Dothideomycetes</taxon>
        <taxon>Pleosporomycetidae</taxon>
        <taxon>Venturiales</taxon>
        <taxon>Venturiaceae</taxon>
        <taxon>Venturia</taxon>
    </lineage>
</organism>
<evidence type="ECO:0000313" key="3">
    <source>
        <dbReference type="Proteomes" id="UP000433883"/>
    </source>
</evidence>
<dbReference type="EMBL" id="WNWQ01000033">
    <property type="protein sequence ID" value="KAE9983095.1"/>
    <property type="molecule type" value="Genomic_DNA"/>
</dbReference>
<comment type="caution">
    <text evidence="2">The sequence shown here is derived from an EMBL/GenBank/DDBJ whole genome shotgun (WGS) entry which is preliminary data.</text>
</comment>
<proteinExistence type="predicted"/>